<dbReference type="SMART" id="SM00245">
    <property type="entry name" value="TSPc"/>
    <property type="match status" value="1"/>
</dbReference>
<dbReference type="InterPro" id="IPR005151">
    <property type="entry name" value="Tail-specific_protease"/>
</dbReference>
<accession>A0A1G7EN88</accession>
<feature type="domain" description="Tail specific protease" evidence="1">
    <location>
        <begin position="255"/>
        <end position="442"/>
    </location>
</feature>
<dbReference type="GO" id="GO:0006508">
    <property type="term" value="P:proteolysis"/>
    <property type="evidence" value="ECO:0007669"/>
    <property type="project" value="UniProtKB-KW"/>
</dbReference>
<dbReference type="InterPro" id="IPR029045">
    <property type="entry name" value="ClpP/crotonase-like_dom_sf"/>
</dbReference>
<dbReference type="InterPro" id="IPR028204">
    <property type="entry name" value="Tricorn_C1"/>
</dbReference>
<organism evidence="2 3">
    <name type="scientific">Cellulophaga baltica</name>
    <dbReference type="NCBI Taxonomy" id="76594"/>
    <lineage>
        <taxon>Bacteria</taxon>
        <taxon>Pseudomonadati</taxon>
        <taxon>Bacteroidota</taxon>
        <taxon>Flavobacteriia</taxon>
        <taxon>Flavobacteriales</taxon>
        <taxon>Flavobacteriaceae</taxon>
        <taxon>Cellulophaga</taxon>
    </lineage>
</organism>
<name>A0A1G7EN88_9FLAO</name>
<dbReference type="EMBL" id="FNBD01000002">
    <property type="protein sequence ID" value="SDE65158.1"/>
    <property type="molecule type" value="Genomic_DNA"/>
</dbReference>
<keyword evidence="2" id="KW-0645">Protease</keyword>
<dbReference type="Pfam" id="PF03572">
    <property type="entry name" value="Peptidase_S41"/>
    <property type="match status" value="1"/>
</dbReference>
<dbReference type="PANTHER" id="PTHR11261:SF3">
    <property type="entry name" value="RETINOL-BINDING PROTEIN 3"/>
    <property type="match status" value="1"/>
</dbReference>
<dbReference type="Proteomes" id="UP000182114">
    <property type="component" value="Unassembled WGS sequence"/>
</dbReference>
<evidence type="ECO:0000313" key="2">
    <source>
        <dbReference type="EMBL" id="SDE65158.1"/>
    </source>
</evidence>
<dbReference type="SUPFAM" id="SSF52096">
    <property type="entry name" value="ClpP/crotonase"/>
    <property type="match status" value="1"/>
</dbReference>
<dbReference type="RefSeq" id="WP_074537627.1">
    <property type="nucleotide sequence ID" value="NZ_FNBD01000002.1"/>
</dbReference>
<keyword evidence="3" id="KW-1185">Reference proteome</keyword>
<evidence type="ECO:0000313" key="3">
    <source>
        <dbReference type="Proteomes" id="UP000182114"/>
    </source>
</evidence>
<dbReference type="Pfam" id="PF14684">
    <property type="entry name" value="Tricorn_C1"/>
    <property type="match status" value="1"/>
</dbReference>
<gene>
    <name evidence="2" type="ORF">SAMN04487992_102421</name>
</gene>
<sequence>MKILLCIFITLFQLHLAFSQRDTTNSINGIWEMNGYGRIIEISDLEVSAYDISKISCLVNSKLSRADINQLGQFNLTHKDSLHLKLGITHYYLHRIKKLPPGQIITDSIQSKNLKLNFDVFWHTLNENYSFFKERKMNWKHIYTEYSNRVDTLTNEQDLYDVFLEITGKLNDEHTTVIPNDAIRKAHEELMDIQEENDGIPHISISELSETIVHKYVENPIKYGKSLSGNGLLNYGVTANNVGYIQVNNMIFFADYKLPDTLTDYDFLFAYLDASNKNPSYQEDEVKGIKYQMDSIMDRFKNTDAIILDLRFNTGGYDVVSLEILNYFIDTKKKVFSKKAKTIDGFTSAQSHYIIPTRKAYKKPVFFLTSPQTSSAPESLVIAAMPYENIKVIGSRTMGITSDVLEKKLPNGWDLFLSNEILVNYKGDCFEGVGVPPDIKIDYARDEDQFIQELSNQLKNGDKAIEKAFALLKNE</sequence>
<dbReference type="PANTHER" id="PTHR11261">
    <property type="entry name" value="INTERPHOTORECEPTOR RETINOID-BINDING PROTEIN"/>
    <property type="match status" value="1"/>
</dbReference>
<dbReference type="Gene3D" id="3.90.226.10">
    <property type="entry name" value="2-enoyl-CoA Hydratase, Chain A, domain 1"/>
    <property type="match status" value="1"/>
</dbReference>
<dbReference type="CDD" id="cd07563">
    <property type="entry name" value="Peptidase_S41_IRBP"/>
    <property type="match status" value="1"/>
</dbReference>
<dbReference type="eggNOG" id="COG0793">
    <property type="taxonomic scope" value="Bacteria"/>
</dbReference>
<evidence type="ECO:0000259" key="1">
    <source>
        <dbReference type="SMART" id="SM00245"/>
    </source>
</evidence>
<proteinExistence type="predicted"/>
<protein>
    <submittedName>
        <fullName evidence="2">Tricorn protease C1 domain-containing protein</fullName>
    </submittedName>
</protein>
<dbReference type="AlphaFoldDB" id="A0A1G7EN88"/>
<reference evidence="3" key="1">
    <citation type="submission" date="2016-10" db="EMBL/GenBank/DDBJ databases">
        <authorList>
            <person name="Varghese N."/>
            <person name="Submissions S."/>
        </authorList>
    </citation>
    <scope>NUCLEOTIDE SEQUENCE [LARGE SCALE GENOMIC DNA]</scope>
    <source>
        <strain evidence="3">DSM 24729</strain>
    </source>
</reference>
<dbReference type="Gene3D" id="3.30.750.44">
    <property type="match status" value="1"/>
</dbReference>
<dbReference type="GO" id="GO:0008236">
    <property type="term" value="F:serine-type peptidase activity"/>
    <property type="evidence" value="ECO:0007669"/>
    <property type="project" value="InterPro"/>
</dbReference>
<keyword evidence="2" id="KW-0378">Hydrolase</keyword>